<sequence length="366" mass="41817">MHNLNEPITGSYTREDCEFLLDIIDPVYCDIEDKETLIQSGKRHYSEMLSKEVKPTDKYNELFFTFTKKYKRKLAQHILALAKIIDRNRPGEIVLVSLARAGTPIGVLLKKALELHYNREVRHYSISIIRDRGIDTNALDYLIKDKNIASHSLTFIDGWTAKGVITRELKSSIERYNLDNNTLIPDDLYVISDSGGCADFCATDEDYPIPSSMLNSTVSGLISRSVWQSKSTGRFHGCVVNHHLADDDHSQWFIDQIVFEFNKESEHSADVLENNTVRQEKMKAFIDNMKRIHAISDINYMKPGIAESTRVMLRRVPSLLILRSLDSPKVQHLILLAKEKNVTVVEQKKLLFEACAIIKTMNKGTE</sequence>
<dbReference type="Proteomes" id="UP000779070">
    <property type="component" value="Unassembled WGS sequence"/>
</dbReference>
<protein>
    <submittedName>
        <fullName evidence="3">Cysteine protease StiP family protein</fullName>
    </submittedName>
</protein>
<organism evidence="3 4">
    <name type="scientific">Vibrio neptunius</name>
    <dbReference type="NCBI Taxonomy" id="170651"/>
    <lineage>
        <taxon>Bacteria</taxon>
        <taxon>Pseudomonadati</taxon>
        <taxon>Pseudomonadota</taxon>
        <taxon>Gammaproteobacteria</taxon>
        <taxon>Vibrionales</taxon>
        <taxon>Vibrionaceae</taxon>
        <taxon>Vibrio</taxon>
    </lineage>
</organism>
<proteinExistence type="predicted"/>
<dbReference type="InterPro" id="IPR048336">
    <property type="entry name" value="StiP-like"/>
</dbReference>
<dbReference type="Pfam" id="PF15608">
    <property type="entry name" value="PELOTA_1"/>
    <property type="match status" value="1"/>
</dbReference>
<feature type="domain" description="Cysteine protease StiP N-terminal" evidence="1">
    <location>
        <begin position="10"/>
        <end position="257"/>
    </location>
</feature>
<comment type="caution">
    <text evidence="3">The sequence shown here is derived from an EMBL/GenBank/DDBJ whole genome shotgun (WGS) entry which is preliminary data.</text>
</comment>
<keyword evidence="4" id="KW-1185">Reference proteome</keyword>
<dbReference type="GO" id="GO:0008233">
    <property type="term" value="F:peptidase activity"/>
    <property type="evidence" value="ECO:0007669"/>
    <property type="project" value="UniProtKB-KW"/>
</dbReference>
<gene>
    <name evidence="3" type="ORF">JYA62_13625</name>
</gene>
<accession>A0ABS3A2Z8</accession>
<feature type="domain" description="PELOTA RNA-binding" evidence="2">
    <location>
        <begin position="284"/>
        <end position="359"/>
    </location>
</feature>
<name>A0ABS3A2Z8_9VIBR</name>
<reference evidence="3 4" key="1">
    <citation type="submission" date="2021-02" db="EMBL/GenBank/DDBJ databases">
        <title>Draft Genome Sequences of 5 Vibrio neptunius Strains Isolated From of Bivalve Hatcheries.</title>
        <authorList>
            <person name="Galvis F."/>
            <person name="Barja J.L."/>
            <person name="Lemos M.L."/>
            <person name="Balado M."/>
        </authorList>
    </citation>
    <scope>NUCLEOTIDE SEQUENCE [LARGE SCALE GENOMIC DNA]</scope>
    <source>
        <strain evidence="3 4">PP-145.98</strain>
    </source>
</reference>
<evidence type="ECO:0000259" key="2">
    <source>
        <dbReference type="Pfam" id="PF15608"/>
    </source>
</evidence>
<dbReference type="GO" id="GO:0006508">
    <property type="term" value="P:proteolysis"/>
    <property type="evidence" value="ECO:0007669"/>
    <property type="project" value="UniProtKB-KW"/>
</dbReference>
<dbReference type="InterPro" id="IPR028157">
    <property type="entry name" value="PELOTA_dom"/>
</dbReference>
<keyword evidence="3" id="KW-0378">Hydrolase</keyword>
<dbReference type="PIRSF" id="PIRSF020979">
    <property type="entry name" value="UCP020979"/>
    <property type="match status" value="1"/>
</dbReference>
<dbReference type="RefSeq" id="WP_206370663.1">
    <property type="nucleotide sequence ID" value="NZ_CAWPTM010000072.1"/>
</dbReference>
<evidence type="ECO:0000313" key="4">
    <source>
        <dbReference type="Proteomes" id="UP000779070"/>
    </source>
</evidence>
<evidence type="ECO:0000313" key="3">
    <source>
        <dbReference type="EMBL" id="MBN3578703.1"/>
    </source>
</evidence>
<evidence type="ECO:0000259" key="1">
    <source>
        <dbReference type="Pfam" id="PF11202"/>
    </source>
</evidence>
<dbReference type="Pfam" id="PF11202">
    <property type="entry name" value="StiP"/>
    <property type="match status" value="1"/>
</dbReference>
<dbReference type="InterPro" id="IPR011215">
    <property type="entry name" value="StiP_N"/>
</dbReference>
<dbReference type="EMBL" id="JAFHLB010000017">
    <property type="protein sequence ID" value="MBN3578703.1"/>
    <property type="molecule type" value="Genomic_DNA"/>
</dbReference>
<keyword evidence="3" id="KW-0645">Protease</keyword>